<keyword evidence="1" id="KW-0812">Transmembrane</keyword>
<evidence type="ECO:0008006" key="5">
    <source>
        <dbReference type="Google" id="ProtNLM"/>
    </source>
</evidence>
<keyword evidence="1" id="KW-1133">Transmembrane helix</keyword>
<reference evidence="3" key="3">
    <citation type="submission" date="2023-05" db="EMBL/GenBank/DDBJ databases">
        <authorList>
            <person name="Smith C.H."/>
        </authorList>
    </citation>
    <scope>NUCLEOTIDE SEQUENCE</scope>
    <source>
        <strain evidence="3">CHS0354</strain>
        <tissue evidence="3">Mantle</tissue>
    </source>
</reference>
<evidence type="ECO:0000256" key="2">
    <source>
        <dbReference type="SAM" id="SignalP"/>
    </source>
</evidence>
<feature type="transmembrane region" description="Helical" evidence="1">
    <location>
        <begin position="228"/>
        <end position="250"/>
    </location>
</feature>
<proteinExistence type="predicted"/>
<keyword evidence="4" id="KW-1185">Reference proteome</keyword>
<protein>
    <recommendedName>
        <fullName evidence="5">Ig-like domain-containing protein</fullName>
    </recommendedName>
</protein>
<dbReference type="EMBL" id="JAEAOA010000234">
    <property type="protein sequence ID" value="KAK3600093.1"/>
    <property type="molecule type" value="Genomic_DNA"/>
</dbReference>
<keyword evidence="1" id="KW-0472">Membrane</keyword>
<organism evidence="3 4">
    <name type="scientific">Potamilus streckersoni</name>
    <dbReference type="NCBI Taxonomy" id="2493646"/>
    <lineage>
        <taxon>Eukaryota</taxon>
        <taxon>Metazoa</taxon>
        <taxon>Spiralia</taxon>
        <taxon>Lophotrochozoa</taxon>
        <taxon>Mollusca</taxon>
        <taxon>Bivalvia</taxon>
        <taxon>Autobranchia</taxon>
        <taxon>Heteroconchia</taxon>
        <taxon>Palaeoheterodonta</taxon>
        <taxon>Unionida</taxon>
        <taxon>Unionoidea</taxon>
        <taxon>Unionidae</taxon>
        <taxon>Ambleminae</taxon>
        <taxon>Lampsilini</taxon>
        <taxon>Potamilus</taxon>
    </lineage>
</organism>
<reference evidence="3" key="1">
    <citation type="journal article" date="2021" name="Genome Biol. Evol.">
        <title>A High-Quality Reference Genome for a Parasitic Bivalve with Doubly Uniparental Inheritance (Bivalvia: Unionida).</title>
        <authorList>
            <person name="Smith C.H."/>
        </authorList>
    </citation>
    <scope>NUCLEOTIDE SEQUENCE</scope>
    <source>
        <strain evidence="3">CHS0354</strain>
    </source>
</reference>
<name>A0AAE0SY82_9BIVA</name>
<dbReference type="InterPro" id="IPR036179">
    <property type="entry name" value="Ig-like_dom_sf"/>
</dbReference>
<feature type="chain" id="PRO_5042004249" description="Ig-like domain-containing protein" evidence="2">
    <location>
        <begin position="24"/>
        <end position="303"/>
    </location>
</feature>
<comment type="caution">
    <text evidence="3">The sequence shown here is derived from an EMBL/GenBank/DDBJ whole genome shotgun (WGS) entry which is preliminary data.</text>
</comment>
<feature type="signal peptide" evidence="2">
    <location>
        <begin position="1"/>
        <end position="23"/>
    </location>
</feature>
<accession>A0AAE0SY82</accession>
<dbReference type="SUPFAM" id="SSF48726">
    <property type="entry name" value="Immunoglobulin"/>
    <property type="match status" value="1"/>
</dbReference>
<reference evidence="3" key="2">
    <citation type="journal article" date="2021" name="Genome Biol. Evol.">
        <title>Developing a high-quality reference genome for a parasitic bivalve with doubly uniparental inheritance (Bivalvia: Unionida).</title>
        <authorList>
            <person name="Smith C.H."/>
        </authorList>
    </citation>
    <scope>NUCLEOTIDE SEQUENCE</scope>
    <source>
        <strain evidence="3">CHS0354</strain>
        <tissue evidence="3">Mantle</tissue>
    </source>
</reference>
<evidence type="ECO:0000313" key="4">
    <source>
        <dbReference type="Proteomes" id="UP001195483"/>
    </source>
</evidence>
<evidence type="ECO:0000313" key="3">
    <source>
        <dbReference type="EMBL" id="KAK3600093.1"/>
    </source>
</evidence>
<sequence>MTLSRTCCLFLLLSVSARWSVGAVDTVKQGCIGDYIELFHNIQVDGVHTVLILYVNGHGYKQIAVWFLHNFIMNSTFLNGYGERIGIDQYGNIWIRGLQDSDEGNYIIECTTRNGTKKDNVTLYVSVAPDTRCRPKIIRGEDTLTTYLEPDGCGKPASTAYWLEQPGISVDRNVIKLLPGQEAGTVYACINSPALRCAKNSKFSDYCTVFKDEGKIKHKVTDLSPMTIGTLVGIIIVLFVIIVGIPILIIQCRRLKDIMKKNAKMEIRSDAMPLLSANGNLSNGAVSISNESGVDTQGSVTIS</sequence>
<dbReference type="AlphaFoldDB" id="A0AAE0SY82"/>
<gene>
    <name evidence="3" type="ORF">CHS0354_002930</name>
</gene>
<evidence type="ECO:0000256" key="1">
    <source>
        <dbReference type="SAM" id="Phobius"/>
    </source>
</evidence>
<keyword evidence="2" id="KW-0732">Signal</keyword>
<dbReference type="Proteomes" id="UP001195483">
    <property type="component" value="Unassembled WGS sequence"/>
</dbReference>